<keyword evidence="2" id="KW-1185">Reference proteome</keyword>
<dbReference type="EMBL" id="JACHEU010000001">
    <property type="protein sequence ID" value="MBB6012094.1"/>
    <property type="molecule type" value="Genomic_DNA"/>
</dbReference>
<name>A0A7W9VTS6_9HYPH</name>
<protein>
    <submittedName>
        <fullName evidence="1">Uncharacterized protein</fullName>
    </submittedName>
</protein>
<dbReference type="RefSeq" id="WP_183827929.1">
    <property type="nucleotide sequence ID" value="NZ_JACHEU010000001.1"/>
</dbReference>
<accession>A0A7W9VTS6</accession>
<reference evidence="1 2" key="1">
    <citation type="submission" date="2020-08" db="EMBL/GenBank/DDBJ databases">
        <title>Genomic Encyclopedia of Type Strains, Phase IV (KMG-IV): sequencing the most valuable type-strain genomes for metagenomic binning, comparative biology and taxonomic classification.</title>
        <authorList>
            <person name="Goeker M."/>
        </authorList>
    </citation>
    <scope>NUCLEOTIDE SEQUENCE [LARGE SCALE GENOMIC DNA]</scope>
    <source>
        <strain evidence="1 2">DSM 11099</strain>
    </source>
</reference>
<evidence type="ECO:0000313" key="1">
    <source>
        <dbReference type="EMBL" id="MBB6012094.1"/>
    </source>
</evidence>
<sequence>MLQIKNGDPVRFSGDLEPLLTGLPAEEIKVIREGIMRQPFRVVALRTDGSAEVELSLAHETHFFHVNAADLQLIV</sequence>
<proteinExistence type="predicted"/>
<dbReference type="Proteomes" id="UP000533306">
    <property type="component" value="Unassembled WGS sequence"/>
</dbReference>
<organism evidence="1 2">
    <name type="scientific">Aquamicrobium lusatiense</name>
    <dbReference type="NCBI Taxonomy" id="89772"/>
    <lineage>
        <taxon>Bacteria</taxon>
        <taxon>Pseudomonadati</taxon>
        <taxon>Pseudomonadota</taxon>
        <taxon>Alphaproteobacteria</taxon>
        <taxon>Hyphomicrobiales</taxon>
        <taxon>Phyllobacteriaceae</taxon>
        <taxon>Aquamicrobium</taxon>
    </lineage>
</organism>
<gene>
    <name evidence="1" type="ORF">HNR59_001439</name>
</gene>
<dbReference type="AlphaFoldDB" id="A0A7W9VTS6"/>
<comment type="caution">
    <text evidence="1">The sequence shown here is derived from an EMBL/GenBank/DDBJ whole genome shotgun (WGS) entry which is preliminary data.</text>
</comment>
<evidence type="ECO:0000313" key="2">
    <source>
        <dbReference type="Proteomes" id="UP000533306"/>
    </source>
</evidence>